<gene>
    <name evidence="2" type="ORF">B0H16DRAFT_1709213</name>
</gene>
<accession>A0AAD7KH23</accession>
<evidence type="ECO:0000313" key="3">
    <source>
        <dbReference type="Proteomes" id="UP001215598"/>
    </source>
</evidence>
<feature type="compositionally biased region" description="Polar residues" evidence="1">
    <location>
        <begin position="185"/>
        <end position="201"/>
    </location>
</feature>
<dbReference type="AlphaFoldDB" id="A0AAD7KH23"/>
<evidence type="ECO:0000313" key="2">
    <source>
        <dbReference type="EMBL" id="KAJ7784503.1"/>
    </source>
</evidence>
<dbReference type="Proteomes" id="UP001215598">
    <property type="component" value="Unassembled WGS sequence"/>
</dbReference>
<evidence type="ECO:0000256" key="1">
    <source>
        <dbReference type="SAM" id="MobiDB-lite"/>
    </source>
</evidence>
<protein>
    <submittedName>
        <fullName evidence="2">Uncharacterized protein</fullName>
    </submittedName>
</protein>
<reference evidence="2" key="1">
    <citation type="submission" date="2023-03" db="EMBL/GenBank/DDBJ databases">
        <title>Massive genome expansion in bonnet fungi (Mycena s.s.) driven by repeated elements and novel gene families across ecological guilds.</title>
        <authorList>
            <consortium name="Lawrence Berkeley National Laboratory"/>
            <person name="Harder C.B."/>
            <person name="Miyauchi S."/>
            <person name="Viragh M."/>
            <person name="Kuo A."/>
            <person name="Thoen E."/>
            <person name="Andreopoulos B."/>
            <person name="Lu D."/>
            <person name="Skrede I."/>
            <person name="Drula E."/>
            <person name="Henrissat B."/>
            <person name="Morin E."/>
            <person name="Kohler A."/>
            <person name="Barry K."/>
            <person name="LaButti K."/>
            <person name="Morin E."/>
            <person name="Salamov A."/>
            <person name="Lipzen A."/>
            <person name="Mereny Z."/>
            <person name="Hegedus B."/>
            <person name="Baldrian P."/>
            <person name="Stursova M."/>
            <person name="Weitz H."/>
            <person name="Taylor A."/>
            <person name="Grigoriev I.V."/>
            <person name="Nagy L.G."/>
            <person name="Martin F."/>
            <person name="Kauserud H."/>
        </authorList>
    </citation>
    <scope>NUCLEOTIDE SEQUENCE</scope>
    <source>
        <strain evidence="2">CBHHK182m</strain>
    </source>
</reference>
<name>A0AAD7KH23_9AGAR</name>
<feature type="region of interest" description="Disordered" evidence="1">
    <location>
        <begin position="185"/>
        <end position="205"/>
    </location>
</feature>
<sequence>MQLRPPATIRARTPPFSLRLIVPAVDGARAHSNLHGLFGAIRIVQPLDLSGQCVYATGHCGLALWCYATVQTAITVQIVVDGTTWLFVAHELRRLSRCALPSVELVAFQEKTRVTATHIPDVVATILLCIARERQRRSCVCTTLAIALPTDDTLDEPVLRSRRERIVRAVFPVALQMFGRTPPTSFGFPTNPGSNQPGNSTRRTRPFLTHPIRAGVRRPRCPTDIPVRTHLPLVWHPTLHSGPLPLFTPSEAAAGIEPAPGR</sequence>
<organism evidence="2 3">
    <name type="scientific">Mycena metata</name>
    <dbReference type="NCBI Taxonomy" id="1033252"/>
    <lineage>
        <taxon>Eukaryota</taxon>
        <taxon>Fungi</taxon>
        <taxon>Dikarya</taxon>
        <taxon>Basidiomycota</taxon>
        <taxon>Agaricomycotina</taxon>
        <taxon>Agaricomycetes</taxon>
        <taxon>Agaricomycetidae</taxon>
        <taxon>Agaricales</taxon>
        <taxon>Marasmiineae</taxon>
        <taxon>Mycenaceae</taxon>
        <taxon>Mycena</taxon>
    </lineage>
</organism>
<keyword evidence="3" id="KW-1185">Reference proteome</keyword>
<comment type="caution">
    <text evidence="2">The sequence shown here is derived from an EMBL/GenBank/DDBJ whole genome shotgun (WGS) entry which is preliminary data.</text>
</comment>
<dbReference type="EMBL" id="JARKIB010000002">
    <property type="protein sequence ID" value="KAJ7784503.1"/>
    <property type="molecule type" value="Genomic_DNA"/>
</dbReference>
<proteinExistence type="predicted"/>